<proteinExistence type="predicted"/>
<name>A0A918NVZ0_9ACTN</name>
<comment type="caution">
    <text evidence="1">The sequence shown here is derived from an EMBL/GenBank/DDBJ whole genome shotgun (WGS) entry which is preliminary data.</text>
</comment>
<protein>
    <submittedName>
        <fullName evidence="1">Uncharacterized protein</fullName>
    </submittedName>
</protein>
<organism evidence="1 2">
    <name type="scientific">Streptomyces fructofermentans</name>
    <dbReference type="NCBI Taxonomy" id="152141"/>
    <lineage>
        <taxon>Bacteria</taxon>
        <taxon>Bacillati</taxon>
        <taxon>Actinomycetota</taxon>
        <taxon>Actinomycetes</taxon>
        <taxon>Kitasatosporales</taxon>
        <taxon>Streptomycetaceae</taxon>
        <taxon>Streptomyces</taxon>
    </lineage>
</organism>
<evidence type="ECO:0000313" key="2">
    <source>
        <dbReference type="Proteomes" id="UP000645555"/>
    </source>
</evidence>
<gene>
    <name evidence="1" type="ORF">GCM10010515_76710</name>
</gene>
<dbReference type="Proteomes" id="UP000645555">
    <property type="component" value="Unassembled WGS sequence"/>
</dbReference>
<reference evidence="1" key="1">
    <citation type="journal article" date="2014" name="Int. J. Syst. Evol. Microbiol.">
        <title>Complete genome sequence of Corynebacterium casei LMG S-19264T (=DSM 44701T), isolated from a smear-ripened cheese.</title>
        <authorList>
            <consortium name="US DOE Joint Genome Institute (JGI-PGF)"/>
            <person name="Walter F."/>
            <person name="Albersmeier A."/>
            <person name="Kalinowski J."/>
            <person name="Ruckert C."/>
        </authorList>
    </citation>
    <scope>NUCLEOTIDE SEQUENCE</scope>
    <source>
        <strain evidence="1">JCM 4956</strain>
    </source>
</reference>
<dbReference type="AlphaFoldDB" id="A0A918NVZ0"/>
<reference evidence="1" key="2">
    <citation type="submission" date="2020-09" db="EMBL/GenBank/DDBJ databases">
        <authorList>
            <person name="Sun Q."/>
            <person name="Ohkuma M."/>
        </authorList>
    </citation>
    <scope>NUCLEOTIDE SEQUENCE</scope>
    <source>
        <strain evidence="1">JCM 4956</strain>
    </source>
</reference>
<dbReference type="EMBL" id="BMWD01000057">
    <property type="protein sequence ID" value="GGX99185.1"/>
    <property type="molecule type" value="Genomic_DNA"/>
</dbReference>
<keyword evidence="2" id="KW-1185">Reference proteome</keyword>
<sequence>MVHEIVGRLSTIRPTELLTAVARAAVIQAATMSPVHHPALSARLPEITGDITRAAYATLLRRTPQPSRITGQRATVDACAADLRSDREQGTAAGAARTQLAEARINAARGQA</sequence>
<evidence type="ECO:0000313" key="1">
    <source>
        <dbReference type="EMBL" id="GGX99185.1"/>
    </source>
</evidence>
<accession>A0A918NVZ0</accession>